<dbReference type="GO" id="GO:0008757">
    <property type="term" value="F:S-adenosylmethionine-dependent methyltransferase activity"/>
    <property type="evidence" value="ECO:0007669"/>
    <property type="project" value="InterPro"/>
</dbReference>
<proteinExistence type="predicted"/>
<reference evidence="2" key="1">
    <citation type="submission" date="2021-01" db="EMBL/GenBank/DDBJ databases">
        <authorList>
            <person name="Corre E."/>
            <person name="Pelletier E."/>
            <person name="Niang G."/>
            <person name="Scheremetjew M."/>
            <person name="Finn R."/>
            <person name="Kale V."/>
            <person name="Holt S."/>
            <person name="Cochrane G."/>
            <person name="Meng A."/>
            <person name="Brown T."/>
            <person name="Cohen L."/>
        </authorList>
    </citation>
    <scope>NUCLEOTIDE SEQUENCE</scope>
    <source>
        <strain evidence="2">NIES-2562</strain>
    </source>
</reference>
<dbReference type="AlphaFoldDB" id="A0A7S3G697"/>
<dbReference type="CDD" id="cd02440">
    <property type="entry name" value="AdoMet_MTases"/>
    <property type="match status" value="1"/>
</dbReference>
<dbReference type="SUPFAM" id="SSF53335">
    <property type="entry name" value="S-adenosyl-L-methionine-dependent methyltransferases"/>
    <property type="match status" value="1"/>
</dbReference>
<sequence length="259" mass="29156">MDELIALLKQEKPNHDAMGEVCKRDHAAAVWLAQNLSFPLREGTENEKVVYNFLTRTNRLLFRSISDNIPVKKGATIVEIGFGTADCLRQVAAKLSAAGGGVIVGLEISPDCVRLARERQEEYEGVEIRYELVEPDAPLPLPTSSVDVFYHSNCWYFWKDLSSTLEEIKRVLRSGGQHLVCSRVCSVKRLFGTLMDKVSAIFRHTDLDVFKLAMEGVGFTHLSTQRISLGDSGLHYNYTTCIVEKEKEKEEERGEGEKM</sequence>
<organism evidence="2">
    <name type="scientific">Palpitomonas bilix</name>
    <dbReference type="NCBI Taxonomy" id="652834"/>
    <lineage>
        <taxon>Eukaryota</taxon>
        <taxon>Eukaryota incertae sedis</taxon>
    </lineage>
</organism>
<name>A0A7S3G697_9EUKA</name>
<dbReference type="InterPro" id="IPR013216">
    <property type="entry name" value="Methyltransf_11"/>
</dbReference>
<dbReference type="Pfam" id="PF08241">
    <property type="entry name" value="Methyltransf_11"/>
    <property type="match status" value="1"/>
</dbReference>
<evidence type="ECO:0000313" key="2">
    <source>
        <dbReference type="EMBL" id="CAE0251720.1"/>
    </source>
</evidence>
<feature type="domain" description="Methyltransferase type 11" evidence="1">
    <location>
        <begin position="79"/>
        <end position="179"/>
    </location>
</feature>
<protein>
    <recommendedName>
        <fullName evidence="1">Methyltransferase type 11 domain-containing protein</fullName>
    </recommendedName>
</protein>
<accession>A0A7S3G697</accession>
<dbReference type="EMBL" id="HBIB01021468">
    <property type="protein sequence ID" value="CAE0251720.1"/>
    <property type="molecule type" value="Transcribed_RNA"/>
</dbReference>
<evidence type="ECO:0000259" key="1">
    <source>
        <dbReference type="Pfam" id="PF08241"/>
    </source>
</evidence>
<dbReference type="Gene3D" id="3.40.50.150">
    <property type="entry name" value="Vaccinia Virus protein VP39"/>
    <property type="match status" value="1"/>
</dbReference>
<gene>
    <name evidence="2" type="ORF">PBIL07802_LOCUS13944</name>
</gene>
<dbReference type="InterPro" id="IPR029063">
    <property type="entry name" value="SAM-dependent_MTases_sf"/>
</dbReference>